<feature type="domain" description="Polysaccharide pyruvyl transferase" evidence="1">
    <location>
        <begin position="49"/>
        <end position="292"/>
    </location>
</feature>
<organism evidence="2 3">
    <name type="scientific">Microbacterium awajiense</name>
    <dbReference type="NCBI Taxonomy" id="415214"/>
    <lineage>
        <taxon>Bacteria</taxon>
        <taxon>Bacillati</taxon>
        <taxon>Actinomycetota</taxon>
        <taxon>Actinomycetes</taxon>
        <taxon>Micrococcales</taxon>
        <taxon>Microbacteriaceae</taxon>
        <taxon>Microbacterium</taxon>
    </lineage>
</organism>
<dbReference type="GO" id="GO:0016740">
    <property type="term" value="F:transferase activity"/>
    <property type="evidence" value="ECO:0007669"/>
    <property type="project" value="UniProtKB-KW"/>
</dbReference>
<proteinExistence type="predicted"/>
<protein>
    <submittedName>
        <fullName evidence="2">Polysaccharide pyruvyl transferase family protein</fullName>
    </submittedName>
</protein>
<comment type="caution">
    <text evidence="2">The sequence shown here is derived from an EMBL/GenBank/DDBJ whole genome shotgun (WGS) entry which is preliminary data.</text>
</comment>
<keyword evidence="3" id="KW-1185">Reference proteome</keyword>
<evidence type="ECO:0000313" key="2">
    <source>
        <dbReference type="EMBL" id="GAA3631100.1"/>
    </source>
</evidence>
<sequence length="324" mass="36058">MTLPIENTRFEGPLADPIEEMRRRSFLALSRLHRGIERLVLTDFPDYENIGDSVIALGQAEFWRRAGIEIDATYSWRTLSPRVYESTTPVAIQGGGNFGGLYPQHSGHRYLLSESLRADTELIQLPQSVHFGSAADREEFAARMATRRTLRLAVRDEDSLASVCDLVPQAMLAPDSVHMLGHLEAEPPTRGFVCLLRRDQESALPAAHPAAIDWPPLTFADRVRQRARRTIVEGAVTRSMNRSTERWFADAAQRLRTGIALLTPGETVVTDRLHAMLLALQMGRRVIAIDNANGKLTSYAATWFDGLDLPLEFAPDLAAAMTDV</sequence>
<dbReference type="InterPro" id="IPR007345">
    <property type="entry name" value="Polysacch_pyruvyl_Trfase"/>
</dbReference>
<dbReference type="Proteomes" id="UP001501697">
    <property type="component" value="Unassembled WGS sequence"/>
</dbReference>
<evidence type="ECO:0000259" key="1">
    <source>
        <dbReference type="Pfam" id="PF04230"/>
    </source>
</evidence>
<gene>
    <name evidence="2" type="ORF">GCM10022200_12470</name>
</gene>
<name>A0ABP7AG38_9MICO</name>
<reference evidence="3" key="1">
    <citation type="journal article" date="2019" name="Int. J. Syst. Evol. Microbiol.">
        <title>The Global Catalogue of Microorganisms (GCM) 10K type strain sequencing project: providing services to taxonomists for standard genome sequencing and annotation.</title>
        <authorList>
            <consortium name="The Broad Institute Genomics Platform"/>
            <consortium name="The Broad Institute Genome Sequencing Center for Infectious Disease"/>
            <person name="Wu L."/>
            <person name="Ma J."/>
        </authorList>
    </citation>
    <scope>NUCLEOTIDE SEQUENCE [LARGE SCALE GENOMIC DNA]</scope>
    <source>
        <strain evidence="3">JCM 16544</strain>
    </source>
</reference>
<evidence type="ECO:0000313" key="3">
    <source>
        <dbReference type="Proteomes" id="UP001501697"/>
    </source>
</evidence>
<dbReference type="RefSeq" id="WP_344737099.1">
    <property type="nucleotide sequence ID" value="NZ_BAAAYU010000003.1"/>
</dbReference>
<accession>A0ABP7AG38</accession>
<dbReference type="Pfam" id="PF04230">
    <property type="entry name" value="PS_pyruv_trans"/>
    <property type="match status" value="1"/>
</dbReference>
<keyword evidence="2" id="KW-0808">Transferase</keyword>
<dbReference type="EMBL" id="BAAAYU010000003">
    <property type="protein sequence ID" value="GAA3631100.1"/>
    <property type="molecule type" value="Genomic_DNA"/>
</dbReference>